<comment type="caution">
    <text evidence="3">The sequence shown here is derived from an EMBL/GenBank/DDBJ whole genome shotgun (WGS) entry which is preliminary data.</text>
</comment>
<dbReference type="RefSeq" id="WP_140460605.1">
    <property type="nucleotide sequence ID" value="NZ_BAABFI010000007.1"/>
</dbReference>
<evidence type="ECO:0008006" key="6">
    <source>
        <dbReference type="Google" id="ProtNLM"/>
    </source>
</evidence>
<name>A0A7Y9FHC8_9CELL</name>
<feature type="region of interest" description="Disordered" evidence="1">
    <location>
        <begin position="252"/>
        <end position="290"/>
    </location>
</feature>
<sequence>MGFWSKLFGKSVDVTAPVATASPARPVVVVAFRELTKPDPLRGFSPDRGYAYIWPFSQEPQVGQWAVAPGTDGPATVIVGAIGLPSSARGMELKQLSQLIAPEAVQRARDEAAAAVSAPVRGWNDNLREVERGQAWGPVEVDDEHNHRDQVARIFHSLGYTEGGITFQKARLLPEARDRVRVEVLGEAVGYVGSDHASMVSNSVARIGQGNVAVIGARIWATAEDGTWRSRVTLEHGASGRERDHRAERLAAERHEQEQAEKAEARQTRERERAAKQERESAARAAGSFDDEHWSTRKTLIAQLKKEGRSAEAVTLLERCVTAAEAEAGIRGGVPEQWPTTQLGMILRANKDSTAELALLERYAAACGDGPLPDRIAAHLERARGSR</sequence>
<protein>
    <recommendedName>
        <fullName evidence="6">HIRAN domain-containing protein</fullName>
    </recommendedName>
</protein>
<reference evidence="2 5" key="2">
    <citation type="submission" date="2021-01" db="EMBL/GenBank/DDBJ databases">
        <title>Whole genome shotgun sequence of Cellulomonas oligotrophica NBRC 109435.</title>
        <authorList>
            <person name="Komaki H."/>
            <person name="Tamura T."/>
        </authorList>
    </citation>
    <scope>NUCLEOTIDE SEQUENCE [LARGE SCALE GENOMIC DNA]</scope>
    <source>
        <strain evidence="2 5">NBRC 109435</strain>
    </source>
</reference>
<evidence type="ECO:0000313" key="5">
    <source>
        <dbReference type="Proteomes" id="UP000618382"/>
    </source>
</evidence>
<gene>
    <name evidence="3" type="ORF">BKA21_002903</name>
    <name evidence="2" type="ORF">Col01nite_34330</name>
</gene>
<keyword evidence="5" id="KW-1185">Reference proteome</keyword>
<feature type="compositionally biased region" description="Basic and acidic residues" evidence="1">
    <location>
        <begin position="252"/>
        <end position="282"/>
    </location>
</feature>
<evidence type="ECO:0000256" key="1">
    <source>
        <dbReference type="SAM" id="MobiDB-lite"/>
    </source>
</evidence>
<dbReference type="EMBL" id="BONN01000014">
    <property type="protein sequence ID" value="GIG34274.1"/>
    <property type="molecule type" value="Genomic_DNA"/>
</dbReference>
<evidence type="ECO:0000313" key="2">
    <source>
        <dbReference type="EMBL" id="GIG34274.1"/>
    </source>
</evidence>
<dbReference type="EMBL" id="JACCBK010000001">
    <property type="protein sequence ID" value="NYD87354.1"/>
    <property type="molecule type" value="Genomic_DNA"/>
</dbReference>
<dbReference type="Proteomes" id="UP000618382">
    <property type="component" value="Unassembled WGS sequence"/>
</dbReference>
<organism evidence="3 4">
    <name type="scientific">Cellulomonas oligotrophica</name>
    <dbReference type="NCBI Taxonomy" id="931536"/>
    <lineage>
        <taxon>Bacteria</taxon>
        <taxon>Bacillati</taxon>
        <taxon>Actinomycetota</taxon>
        <taxon>Actinomycetes</taxon>
        <taxon>Micrococcales</taxon>
        <taxon>Cellulomonadaceae</taxon>
        <taxon>Cellulomonas</taxon>
    </lineage>
</organism>
<reference evidence="3 4" key="1">
    <citation type="submission" date="2020-07" db="EMBL/GenBank/DDBJ databases">
        <title>Sequencing the genomes of 1000 actinobacteria strains.</title>
        <authorList>
            <person name="Klenk H.-P."/>
        </authorList>
    </citation>
    <scope>NUCLEOTIDE SEQUENCE [LARGE SCALE GENOMIC DNA]</scope>
    <source>
        <strain evidence="3 4">DSM 24482</strain>
    </source>
</reference>
<proteinExistence type="predicted"/>
<accession>A0A7Y9FHC8</accession>
<dbReference type="AlphaFoldDB" id="A0A7Y9FHC8"/>
<evidence type="ECO:0000313" key="3">
    <source>
        <dbReference type="EMBL" id="NYD87354.1"/>
    </source>
</evidence>
<dbReference type="Proteomes" id="UP000577956">
    <property type="component" value="Unassembled WGS sequence"/>
</dbReference>
<evidence type="ECO:0000313" key="4">
    <source>
        <dbReference type="Proteomes" id="UP000577956"/>
    </source>
</evidence>